<dbReference type="GO" id="GO:0006430">
    <property type="term" value="P:lysyl-tRNA aminoacylation"/>
    <property type="evidence" value="ECO:0007669"/>
    <property type="project" value="UniProtKB-UniRule"/>
</dbReference>
<evidence type="ECO:0000256" key="3">
    <source>
        <dbReference type="ARBA" id="ARBA00022741"/>
    </source>
</evidence>
<dbReference type="GO" id="GO:0005524">
    <property type="term" value="F:ATP binding"/>
    <property type="evidence" value="ECO:0007669"/>
    <property type="project" value="UniProtKB-UniRule"/>
</dbReference>
<dbReference type="PANTHER" id="PTHR42918:SF15">
    <property type="entry name" value="LYSINE--TRNA LIGASE, CHLOROPLASTIC_MITOCHONDRIAL"/>
    <property type="match status" value="1"/>
</dbReference>
<dbReference type="Proteomes" id="UP000231550">
    <property type="component" value="Unassembled WGS sequence"/>
</dbReference>
<keyword evidence="7" id="KW-0963">Cytoplasm</keyword>
<dbReference type="GO" id="GO:0000049">
    <property type="term" value="F:tRNA binding"/>
    <property type="evidence" value="ECO:0007669"/>
    <property type="project" value="TreeGrafter"/>
</dbReference>
<dbReference type="EMBL" id="PCVN01000090">
    <property type="protein sequence ID" value="PIQ74179.1"/>
    <property type="molecule type" value="Genomic_DNA"/>
</dbReference>
<keyword evidence="7 8" id="KW-0460">Magnesium</keyword>
<dbReference type="InterPro" id="IPR004364">
    <property type="entry name" value="Aa-tRNA-synt_II"/>
</dbReference>
<dbReference type="Gene3D" id="3.30.930.10">
    <property type="entry name" value="Bira Bifunctional Protein, Domain 2"/>
    <property type="match status" value="1"/>
</dbReference>
<feature type="domain" description="Aminoacyl-transfer RNA synthetases class-II family profile" evidence="9">
    <location>
        <begin position="171"/>
        <end position="475"/>
    </location>
</feature>
<name>A0A2H0KPW5_9BACT</name>
<dbReference type="SUPFAM" id="SSF50249">
    <property type="entry name" value="Nucleic acid-binding proteins"/>
    <property type="match status" value="1"/>
</dbReference>
<dbReference type="Pfam" id="PF00152">
    <property type="entry name" value="tRNA-synt_2"/>
    <property type="match status" value="1"/>
</dbReference>
<comment type="similarity">
    <text evidence="7">Belongs to the class-II aminoacyl-tRNA synthetase family.</text>
</comment>
<organism evidence="10 11">
    <name type="scientific">Candidatus Portnoybacteria bacterium CG11_big_fil_rev_8_21_14_0_20_44_10</name>
    <dbReference type="NCBI Taxonomy" id="1974818"/>
    <lineage>
        <taxon>Bacteria</taxon>
        <taxon>Candidatus Portnoyibacteriota</taxon>
    </lineage>
</organism>
<comment type="catalytic activity">
    <reaction evidence="6 7 8">
        <text>tRNA(Lys) + L-lysine + ATP = L-lysyl-tRNA(Lys) + AMP + diphosphate</text>
        <dbReference type="Rhea" id="RHEA:20792"/>
        <dbReference type="Rhea" id="RHEA-COMP:9696"/>
        <dbReference type="Rhea" id="RHEA-COMP:9697"/>
        <dbReference type="ChEBI" id="CHEBI:30616"/>
        <dbReference type="ChEBI" id="CHEBI:32551"/>
        <dbReference type="ChEBI" id="CHEBI:33019"/>
        <dbReference type="ChEBI" id="CHEBI:78442"/>
        <dbReference type="ChEBI" id="CHEBI:78529"/>
        <dbReference type="ChEBI" id="CHEBI:456215"/>
        <dbReference type="EC" id="6.1.1.6"/>
    </reaction>
</comment>
<dbReference type="NCBIfam" id="NF001756">
    <property type="entry name" value="PRK00484.1"/>
    <property type="match status" value="1"/>
</dbReference>
<keyword evidence="3 7" id="KW-0547">Nucleotide-binding</keyword>
<dbReference type="InterPro" id="IPR006195">
    <property type="entry name" value="aa-tRNA-synth_II"/>
</dbReference>
<dbReference type="Pfam" id="PF01336">
    <property type="entry name" value="tRNA_anti-codon"/>
    <property type="match status" value="1"/>
</dbReference>
<comment type="cofactor">
    <cofactor evidence="7 8">
        <name>Mg(2+)</name>
        <dbReference type="ChEBI" id="CHEBI:18420"/>
    </cofactor>
    <text evidence="7 8">Binds 3 Mg(2+) ions per subunit.</text>
</comment>
<dbReference type="PANTHER" id="PTHR42918">
    <property type="entry name" value="LYSYL-TRNA SYNTHETASE"/>
    <property type="match status" value="1"/>
</dbReference>
<dbReference type="InterPro" id="IPR045864">
    <property type="entry name" value="aa-tRNA-synth_II/BPL/LPL"/>
</dbReference>
<evidence type="ECO:0000256" key="1">
    <source>
        <dbReference type="ARBA" id="ARBA00022598"/>
    </source>
</evidence>
<dbReference type="InterPro" id="IPR004365">
    <property type="entry name" value="NA-bd_OB_tRNA"/>
</dbReference>
<dbReference type="CDD" id="cd00775">
    <property type="entry name" value="LysRS_core"/>
    <property type="match status" value="1"/>
</dbReference>
<dbReference type="GO" id="GO:0000287">
    <property type="term" value="F:magnesium ion binding"/>
    <property type="evidence" value="ECO:0007669"/>
    <property type="project" value="UniProtKB-UniRule"/>
</dbReference>
<dbReference type="InterPro" id="IPR044136">
    <property type="entry name" value="Lys-tRNA-ligase_II_N"/>
</dbReference>
<keyword evidence="1 7" id="KW-0436">Ligase</keyword>
<dbReference type="HAMAP" id="MF_00252">
    <property type="entry name" value="Lys_tRNA_synth_class2"/>
    <property type="match status" value="1"/>
</dbReference>
<dbReference type="GO" id="GO:0005829">
    <property type="term" value="C:cytosol"/>
    <property type="evidence" value="ECO:0007669"/>
    <property type="project" value="TreeGrafter"/>
</dbReference>
<evidence type="ECO:0000256" key="4">
    <source>
        <dbReference type="ARBA" id="ARBA00022840"/>
    </source>
</evidence>
<comment type="caution">
    <text evidence="7">Lacks conserved residue(s) required for the propagation of feature annotation.</text>
</comment>
<accession>A0A2H0KPW5</accession>
<sequence length="477" mass="54857">MSLEDIRKTRIKKLENIKQAGVNPYPNKSRRDFLVVGAIEKFDELSGSGGEINLVGRIRLIREHGGSTFAHIEDGSGKIQLYFKKDILGEEQYKFFLDNYEVGDFIEAGGKLFLTKKGEKTLEVNVFRMLAKAINQLPEKWHGLQDVEERSRRRYLDLLMNPETRTRFLKRSEIIKKLREFLDREGFIEVETPILQPIPGGALARPFKTRHNALDIDLYLRIAPELYLKRLLVGGLEKVYEFARCFRNEGIDATHNPDFTMLEFYLAYADYEDLMDLAEKLFKFLVPTGKIVYAGNEINLKTPWKRITMKDLILGEFGLDIEKADQKEINQKLAELGVRPEDGKETRAVDALFKAIRPKIIEPTFVIDYPVEMSPLASSKEGNPKLTERFQLIIGGLELVNAFSELNDPIEQDRRMKEQIEKHGDDVRYDADFIEALEYGMPPAAGWGMGIDRLVALLTNTHNLRDVILFPTMRPKQ</sequence>
<evidence type="ECO:0000256" key="7">
    <source>
        <dbReference type="HAMAP-Rule" id="MF_00252"/>
    </source>
</evidence>
<dbReference type="SUPFAM" id="SSF55681">
    <property type="entry name" value="Class II aaRS and biotin synthetases"/>
    <property type="match status" value="1"/>
</dbReference>
<evidence type="ECO:0000313" key="10">
    <source>
        <dbReference type="EMBL" id="PIQ74179.1"/>
    </source>
</evidence>
<dbReference type="InterPro" id="IPR012340">
    <property type="entry name" value="NA-bd_OB-fold"/>
</dbReference>
<dbReference type="EC" id="6.1.1.6" evidence="7"/>
<dbReference type="CDD" id="cd04322">
    <property type="entry name" value="LysRS_N"/>
    <property type="match status" value="1"/>
</dbReference>
<dbReference type="GO" id="GO:0004824">
    <property type="term" value="F:lysine-tRNA ligase activity"/>
    <property type="evidence" value="ECO:0007669"/>
    <property type="project" value="UniProtKB-UniRule"/>
</dbReference>
<keyword evidence="4 7" id="KW-0067">ATP-binding</keyword>
<evidence type="ECO:0000256" key="5">
    <source>
        <dbReference type="ARBA" id="ARBA00023146"/>
    </source>
</evidence>
<keyword evidence="7" id="KW-0648">Protein biosynthesis</keyword>
<feature type="binding site" evidence="7">
    <location>
        <position position="398"/>
    </location>
    <ligand>
        <name>Mg(2+)</name>
        <dbReference type="ChEBI" id="CHEBI:18420"/>
        <label>1</label>
    </ligand>
</feature>
<protein>
    <recommendedName>
        <fullName evidence="7">Lysine--tRNA ligase</fullName>
        <ecNumber evidence="7">6.1.1.6</ecNumber>
    </recommendedName>
    <alternativeName>
        <fullName evidence="7">Lysyl-tRNA synthetase</fullName>
        <shortName evidence="7">LysRS</shortName>
    </alternativeName>
</protein>
<dbReference type="Gene3D" id="2.40.50.140">
    <property type="entry name" value="Nucleic acid-binding proteins"/>
    <property type="match status" value="1"/>
</dbReference>
<feature type="binding site" evidence="7">
    <location>
        <position position="398"/>
    </location>
    <ligand>
        <name>Mg(2+)</name>
        <dbReference type="ChEBI" id="CHEBI:18420"/>
        <label>2</label>
    </ligand>
</feature>
<dbReference type="AlphaFoldDB" id="A0A2H0KPW5"/>
<evidence type="ECO:0000256" key="2">
    <source>
        <dbReference type="ARBA" id="ARBA00022723"/>
    </source>
</evidence>
<dbReference type="InterPro" id="IPR002313">
    <property type="entry name" value="Lys-tRNA-ligase_II"/>
</dbReference>
<comment type="subunit">
    <text evidence="7">Homodimer.</text>
</comment>
<comment type="subcellular location">
    <subcellularLocation>
        <location evidence="7">Cytoplasm</location>
    </subcellularLocation>
</comment>
<comment type="caution">
    <text evidence="10">The sequence shown here is derived from an EMBL/GenBank/DDBJ whole genome shotgun (WGS) entry which is preliminary data.</text>
</comment>
<keyword evidence="5 7" id="KW-0030">Aminoacyl-tRNA synthetase</keyword>
<dbReference type="InterPro" id="IPR018149">
    <property type="entry name" value="Lys-tRNA-synth_II_C"/>
</dbReference>
<dbReference type="NCBIfam" id="TIGR00499">
    <property type="entry name" value="lysS_bact"/>
    <property type="match status" value="1"/>
</dbReference>
<gene>
    <name evidence="7 10" type="primary">lysS</name>
    <name evidence="10" type="ORF">COV85_03505</name>
</gene>
<reference evidence="10 11" key="1">
    <citation type="submission" date="2017-09" db="EMBL/GenBank/DDBJ databases">
        <title>Depth-based differentiation of microbial function through sediment-hosted aquifers and enrichment of novel symbionts in the deep terrestrial subsurface.</title>
        <authorList>
            <person name="Probst A.J."/>
            <person name="Ladd B."/>
            <person name="Jarett J.K."/>
            <person name="Geller-Mcgrath D.E."/>
            <person name="Sieber C.M."/>
            <person name="Emerson J.B."/>
            <person name="Anantharaman K."/>
            <person name="Thomas B.C."/>
            <person name="Malmstrom R."/>
            <person name="Stieglmeier M."/>
            <person name="Klingl A."/>
            <person name="Woyke T."/>
            <person name="Ryan C.M."/>
            <person name="Banfield J.F."/>
        </authorList>
    </citation>
    <scope>NUCLEOTIDE SEQUENCE [LARGE SCALE GENOMIC DNA]</scope>
    <source>
        <strain evidence="10">CG11_big_fil_rev_8_21_14_0_20_44_10</strain>
    </source>
</reference>
<dbReference type="PROSITE" id="PS50862">
    <property type="entry name" value="AA_TRNA_LIGASE_II"/>
    <property type="match status" value="1"/>
</dbReference>
<evidence type="ECO:0000313" key="11">
    <source>
        <dbReference type="Proteomes" id="UP000231550"/>
    </source>
</evidence>
<proteinExistence type="inferred from homology"/>
<dbReference type="PRINTS" id="PR00982">
    <property type="entry name" value="TRNASYNTHLYS"/>
</dbReference>
<evidence type="ECO:0000256" key="8">
    <source>
        <dbReference type="RuleBase" id="RU000336"/>
    </source>
</evidence>
<evidence type="ECO:0000259" key="9">
    <source>
        <dbReference type="PROSITE" id="PS50862"/>
    </source>
</evidence>
<evidence type="ECO:0000256" key="6">
    <source>
        <dbReference type="ARBA" id="ARBA00048573"/>
    </source>
</evidence>
<keyword evidence="2 7" id="KW-0479">Metal-binding</keyword>